<dbReference type="Gene3D" id="2.60.40.3870">
    <property type="entry name" value="Uncharacterised protein PF16024, DUF4785"/>
    <property type="match status" value="1"/>
</dbReference>
<dbReference type="HOGENOM" id="CLU_719488_0_0_6"/>
<feature type="chain" id="PRO_5002947093" evidence="1">
    <location>
        <begin position="22"/>
        <end position="384"/>
    </location>
</feature>
<accession>C5BQM4</accession>
<dbReference type="OrthoDB" id="6284234at2"/>
<evidence type="ECO:0000259" key="2">
    <source>
        <dbReference type="Pfam" id="PF16024"/>
    </source>
</evidence>
<organism evidence="4 5">
    <name type="scientific">Teredinibacter turnerae (strain ATCC 39867 / T7901)</name>
    <dbReference type="NCBI Taxonomy" id="377629"/>
    <lineage>
        <taxon>Bacteria</taxon>
        <taxon>Pseudomonadati</taxon>
        <taxon>Pseudomonadota</taxon>
        <taxon>Gammaproteobacteria</taxon>
        <taxon>Cellvibrionales</taxon>
        <taxon>Cellvibrionaceae</taxon>
        <taxon>Teredinibacter</taxon>
    </lineage>
</organism>
<dbReference type="eggNOG" id="ENOG5032DJV">
    <property type="taxonomic scope" value="Bacteria"/>
</dbReference>
<dbReference type="InterPro" id="IPR031979">
    <property type="entry name" value="DUF4785_N"/>
</dbReference>
<dbReference type="Proteomes" id="UP000009080">
    <property type="component" value="Chromosome"/>
</dbReference>
<feature type="signal peptide" evidence="1">
    <location>
        <begin position="1"/>
        <end position="21"/>
    </location>
</feature>
<sequence>MMNIKNMVVVASLLVASIANAQSESRETVTFAQVLEPENAISLYEQGQKQSSKAFFRTVSGADLKKGVSFITDGESAVIQLSPLDSVINGKRQQKLSVPRNMMLSHAGKSFDVESDEIALHRRSQALKETYPELYGRAHVMQIPASLGAGEFALTADASANDSDRFVLYVLDRNSDISLEVATAASGIATGEVFQFDAAIASEQRASLQGARAELVAPDGSIYPLKGQRNKGRFSSQSALNVKAAGRPGELWTLRVNAKVRNAAGELVERVTRVAVNVHETTASLAAVDADAAGLSLGLSVAREGRYEIRALVFGRDYDGEQKPAVLAFQAQWLKSGDQTLKMAIDQDKLKASGLNAPYTVKRVKLMDQGRMAVLESLVGEWAM</sequence>
<evidence type="ECO:0000313" key="5">
    <source>
        <dbReference type="Proteomes" id="UP000009080"/>
    </source>
</evidence>
<dbReference type="RefSeq" id="WP_015817887.1">
    <property type="nucleotide sequence ID" value="NC_012997.1"/>
</dbReference>
<keyword evidence="5" id="KW-1185">Reference proteome</keyword>
<evidence type="ECO:0000313" key="4">
    <source>
        <dbReference type="EMBL" id="ACR11776.1"/>
    </source>
</evidence>
<dbReference type="KEGG" id="ttu:TERTU_3362"/>
<feature type="domain" description="DUF4785" evidence="3">
    <location>
        <begin position="287"/>
        <end position="376"/>
    </location>
</feature>
<evidence type="ECO:0000256" key="1">
    <source>
        <dbReference type="SAM" id="SignalP"/>
    </source>
</evidence>
<keyword evidence="1" id="KW-0732">Signal</keyword>
<gene>
    <name evidence="4" type="ordered locus">TERTU_3362</name>
</gene>
<dbReference type="Gene3D" id="2.60.120.1370">
    <property type="match status" value="1"/>
</dbReference>
<protein>
    <submittedName>
        <fullName evidence="4">Uncharacterized protein</fullName>
    </submittedName>
</protein>
<name>C5BQM4_TERTT</name>
<dbReference type="InterPro" id="IPR048295">
    <property type="entry name" value="DUF4785_C"/>
</dbReference>
<dbReference type="AlphaFoldDB" id="C5BQM4"/>
<evidence type="ECO:0000259" key="3">
    <source>
        <dbReference type="Pfam" id="PF20943"/>
    </source>
</evidence>
<feature type="domain" description="DUF4785" evidence="2">
    <location>
        <begin position="21"/>
        <end position="172"/>
    </location>
</feature>
<reference evidence="4 5" key="1">
    <citation type="journal article" date="2009" name="PLoS ONE">
        <title>The complete genome of Teredinibacter turnerae T7901: an intracellular endosymbiont of marine wood-boring bivalves (shipworms).</title>
        <authorList>
            <person name="Yang J.C."/>
            <person name="Madupu R."/>
            <person name="Durkin A.S."/>
            <person name="Ekborg N.A."/>
            <person name="Pedamallu C.S."/>
            <person name="Hostetler J.B."/>
            <person name="Radune D."/>
            <person name="Toms B.S."/>
            <person name="Henrissat B."/>
            <person name="Coutinho P.M."/>
            <person name="Schwarz S."/>
            <person name="Field L."/>
            <person name="Trindade-Silva A.E."/>
            <person name="Soares C.A.G."/>
            <person name="Elshahawi S."/>
            <person name="Hanora A."/>
            <person name="Schmidt E.W."/>
            <person name="Haygood M.G."/>
            <person name="Posfai J."/>
            <person name="Benner J."/>
            <person name="Madinger C."/>
            <person name="Nove J."/>
            <person name="Anton B."/>
            <person name="Chaudhary K."/>
            <person name="Foster J."/>
            <person name="Holman A."/>
            <person name="Kumar S."/>
            <person name="Lessard P.A."/>
            <person name="Luyten Y.A."/>
            <person name="Slatko B."/>
            <person name="Wood N."/>
            <person name="Wu B."/>
            <person name="Teplitski M."/>
            <person name="Mougous J.D."/>
            <person name="Ward N."/>
            <person name="Eisen J.A."/>
            <person name="Badger J.H."/>
            <person name="Distel D.L."/>
        </authorList>
    </citation>
    <scope>NUCLEOTIDE SEQUENCE [LARGE SCALE GENOMIC DNA]</scope>
    <source>
        <strain evidence="5">ATCC 39867 / T7901</strain>
    </source>
</reference>
<dbReference type="EMBL" id="CP001614">
    <property type="protein sequence ID" value="ACR11776.1"/>
    <property type="molecule type" value="Genomic_DNA"/>
</dbReference>
<dbReference type="Pfam" id="PF16024">
    <property type="entry name" value="DUF4785_1st"/>
    <property type="match status" value="1"/>
</dbReference>
<dbReference type="Pfam" id="PF20943">
    <property type="entry name" value="DUF4785_3rd"/>
    <property type="match status" value="1"/>
</dbReference>
<proteinExistence type="predicted"/>